<dbReference type="PANTHER" id="PTHR33048">
    <property type="entry name" value="PTH11-LIKE INTEGRAL MEMBRANE PROTEIN (AFU_ORTHOLOGUE AFUA_5G11245)"/>
    <property type="match status" value="1"/>
</dbReference>
<evidence type="ECO:0000256" key="2">
    <source>
        <dbReference type="ARBA" id="ARBA00022692"/>
    </source>
</evidence>
<evidence type="ECO:0000256" key="7">
    <source>
        <dbReference type="SAM" id="Phobius"/>
    </source>
</evidence>
<dbReference type="GO" id="GO:0016020">
    <property type="term" value="C:membrane"/>
    <property type="evidence" value="ECO:0007669"/>
    <property type="project" value="UniProtKB-SubCell"/>
</dbReference>
<reference evidence="9 10" key="1">
    <citation type="submission" date="2017-06" db="EMBL/GenBank/DDBJ databases">
        <title>Draft genome sequence of a variant of Elsinoe murrayae.</title>
        <authorList>
            <person name="Cheng Q."/>
        </authorList>
    </citation>
    <scope>NUCLEOTIDE SEQUENCE [LARGE SCALE GENOMIC DNA]</scope>
    <source>
        <strain evidence="9 10">CQ-2017a</strain>
    </source>
</reference>
<dbReference type="Pfam" id="PF20684">
    <property type="entry name" value="Fung_rhodopsin"/>
    <property type="match status" value="1"/>
</dbReference>
<keyword evidence="10" id="KW-1185">Reference proteome</keyword>
<feature type="transmembrane region" description="Helical" evidence="7">
    <location>
        <begin position="120"/>
        <end position="139"/>
    </location>
</feature>
<evidence type="ECO:0000256" key="3">
    <source>
        <dbReference type="ARBA" id="ARBA00022989"/>
    </source>
</evidence>
<keyword evidence="2 7" id="KW-0812">Transmembrane</keyword>
<evidence type="ECO:0000313" key="10">
    <source>
        <dbReference type="Proteomes" id="UP000243797"/>
    </source>
</evidence>
<feature type="transmembrane region" description="Helical" evidence="7">
    <location>
        <begin position="47"/>
        <end position="67"/>
    </location>
</feature>
<comment type="similarity">
    <text evidence="5">Belongs to the SAT4 family.</text>
</comment>
<dbReference type="InterPro" id="IPR049326">
    <property type="entry name" value="Rhodopsin_dom_fungi"/>
</dbReference>
<feature type="transmembrane region" description="Helical" evidence="7">
    <location>
        <begin position="201"/>
        <end position="219"/>
    </location>
</feature>
<name>A0A2K1QFH0_9PEZI</name>
<feature type="transmembrane region" description="Helical" evidence="7">
    <location>
        <begin position="87"/>
        <end position="108"/>
    </location>
</feature>
<dbReference type="PANTHER" id="PTHR33048:SF96">
    <property type="entry name" value="INTEGRAL MEMBRANE PROTEIN"/>
    <property type="match status" value="1"/>
</dbReference>
<sequence length="337" mass="37628">MSGYVSVNPDIKVMFVVSVVFLALSWIAMLLRIYVRTFMVKSWGWDDTLMVLSMLTFTVECGLTFVITTRPETLTFKQLEAVAIEILISSSMYLATSILFKLSLAIFFLRFLQDLWQRRVVIAGTILYSVFGITFIVLLNTQCGNPRTFFLNQISRHCGAWHIFRPLNYTYAATNALTDWIFALIPITMVRAMNIPLRARVSACFLLGLGVISSIVSLVRMKYIEGLDLNVQLFPSPAIGTTSCLELGLGLTAASCATLRPLFRCCVDRTQQSLQRTNRAAPAQSEPTDMESKKDATQETFAKHGVSKGLMGDCVEVEEAEETLIVRRGLDDGLDLV</sequence>
<evidence type="ECO:0000256" key="1">
    <source>
        <dbReference type="ARBA" id="ARBA00004141"/>
    </source>
</evidence>
<comment type="caution">
    <text evidence="9">The sequence shown here is derived from an EMBL/GenBank/DDBJ whole genome shotgun (WGS) entry which is preliminary data.</text>
</comment>
<feature type="domain" description="Rhodopsin" evidence="8">
    <location>
        <begin position="31"/>
        <end position="264"/>
    </location>
</feature>
<comment type="subcellular location">
    <subcellularLocation>
        <location evidence="1">Membrane</location>
        <topology evidence="1">Multi-pass membrane protein</topology>
    </subcellularLocation>
</comment>
<evidence type="ECO:0000259" key="8">
    <source>
        <dbReference type="Pfam" id="PF20684"/>
    </source>
</evidence>
<dbReference type="Proteomes" id="UP000243797">
    <property type="component" value="Unassembled WGS sequence"/>
</dbReference>
<keyword evidence="4 7" id="KW-0472">Membrane</keyword>
<evidence type="ECO:0000256" key="4">
    <source>
        <dbReference type="ARBA" id="ARBA00023136"/>
    </source>
</evidence>
<evidence type="ECO:0000256" key="5">
    <source>
        <dbReference type="ARBA" id="ARBA00038359"/>
    </source>
</evidence>
<dbReference type="OrthoDB" id="4682787at2759"/>
<protein>
    <recommendedName>
        <fullName evidence="8">Rhodopsin domain-containing protein</fullName>
    </recommendedName>
</protein>
<dbReference type="InParanoid" id="A0A2K1QFH0"/>
<feature type="transmembrane region" description="Helical" evidence="7">
    <location>
        <begin position="13"/>
        <end position="35"/>
    </location>
</feature>
<evidence type="ECO:0000256" key="6">
    <source>
        <dbReference type="SAM" id="MobiDB-lite"/>
    </source>
</evidence>
<feature type="region of interest" description="Disordered" evidence="6">
    <location>
        <begin position="276"/>
        <end position="298"/>
    </location>
</feature>
<proteinExistence type="inferred from homology"/>
<dbReference type="InterPro" id="IPR052337">
    <property type="entry name" value="SAT4-like"/>
</dbReference>
<evidence type="ECO:0000313" key="9">
    <source>
        <dbReference type="EMBL" id="PNS13816.1"/>
    </source>
</evidence>
<keyword evidence="3 7" id="KW-1133">Transmembrane helix</keyword>
<dbReference type="AlphaFoldDB" id="A0A2K1QFH0"/>
<organism evidence="9 10">
    <name type="scientific">Sphaceloma murrayae</name>
    <dbReference type="NCBI Taxonomy" id="2082308"/>
    <lineage>
        <taxon>Eukaryota</taxon>
        <taxon>Fungi</taxon>
        <taxon>Dikarya</taxon>
        <taxon>Ascomycota</taxon>
        <taxon>Pezizomycotina</taxon>
        <taxon>Dothideomycetes</taxon>
        <taxon>Dothideomycetidae</taxon>
        <taxon>Myriangiales</taxon>
        <taxon>Elsinoaceae</taxon>
        <taxon>Sphaceloma</taxon>
    </lineage>
</organism>
<dbReference type="EMBL" id="NKHZ01000089">
    <property type="protein sequence ID" value="PNS13816.1"/>
    <property type="molecule type" value="Genomic_DNA"/>
</dbReference>
<gene>
    <name evidence="9" type="ORF">CAC42_1307</name>
</gene>
<accession>A0A2K1QFH0</accession>